<protein>
    <submittedName>
        <fullName evidence="2">Neuropeptide-like protein 28 family protein</fullName>
    </submittedName>
</protein>
<evidence type="ECO:0000313" key="3">
    <source>
        <dbReference type="Proteomes" id="UP000053660"/>
    </source>
</evidence>
<dbReference type="GO" id="GO:0007218">
    <property type="term" value="P:neuropeptide signaling pathway"/>
    <property type="evidence" value="ECO:0007669"/>
    <property type="project" value="UniProtKB-KW"/>
</dbReference>
<accession>A0A0B1TF75</accession>
<evidence type="ECO:0000313" key="2">
    <source>
        <dbReference type="EMBL" id="KHJ94482.1"/>
    </source>
</evidence>
<proteinExistence type="predicted"/>
<organism evidence="2 3">
    <name type="scientific">Oesophagostomum dentatum</name>
    <name type="common">Nodular worm</name>
    <dbReference type="NCBI Taxonomy" id="61180"/>
    <lineage>
        <taxon>Eukaryota</taxon>
        <taxon>Metazoa</taxon>
        <taxon>Ecdysozoa</taxon>
        <taxon>Nematoda</taxon>
        <taxon>Chromadorea</taxon>
        <taxon>Rhabditida</taxon>
        <taxon>Rhabditina</taxon>
        <taxon>Rhabditomorpha</taxon>
        <taxon>Strongyloidea</taxon>
        <taxon>Strongylidae</taxon>
        <taxon>Oesophagostomum</taxon>
    </lineage>
</organism>
<evidence type="ECO:0000256" key="1">
    <source>
        <dbReference type="SAM" id="Phobius"/>
    </source>
</evidence>
<feature type="transmembrane region" description="Helical" evidence="1">
    <location>
        <begin position="12"/>
        <end position="35"/>
    </location>
</feature>
<dbReference type="Proteomes" id="UP000053660">
    <property type="component" value="Unassembled WGS sequence"/>
</dbReference>
<sequence length="78" mass="8809">MSDLLIPDPDAIYIINMFANKLLLITFLVLALVYATSAQYGYGGYGYGGYGMMGMMRPWRYGMGGYGMGMPYRMGMWY</sequence>
<keyword evidence="1" id="KW-1133">Transmembrane helix</keyword>
<name>A0A0B1TF75_OESDE</name>
<gene>
    <name evidence="2" type="ORF">OESDEN_05588</name>
</gene>
<keyword evidence="2" id="KW-0527">Neuropeptide</keyword>
<dbReference type="AlphaFoldDB" id="A0A0B1TF75"/>
<keyword evidence="3" id="KW-1185">Reference proteome</keyword>
<dbReference type="EMBL" id="KN550308">
    <property type="protein sequence ID" value="KHJ94482.1"/>
    <property type="molecule type" value="Genomic_DNA"/>
</dbReference>
<keyword evidence="1" id="KW-0812">Transmembrane</keyword>
<reference evidence="2 3" key="1">
    <citation type="submission" date="2014-03" db="EMBL/GenBank/DDBJ databases">
        <title>Draft genome of the hookworm Oesophagostomum dentatum.</title>
        <authorList>
            <person name="Mitreva M."/>
        </authorList>
    </citation>
    <scope>NUCLEOTIDE SEQUENCE [LARGE SCALE GENOMIC DNA]</scope>
    <source>
        <strain evidence="2 3">OD-Hann</strain>
    </source>
</reference>
<keyword evidence="1" id="KW-0472">Membrane</keyword>